<evidence type="ECO:0000259" key="1">
    <source>
        <dbReference type="Pfam" id="PF01261"/>
    </source>
</evidence>
<dbReference type="GO" id="GO:0003906">
    <property type="term" value="F:DNA-(apurinic or apyrimidinic site) endonuclease activity"/>
    <property type="evidence" value="ECO:0007669"/>
    <property type="project" value="TreeGrafter"/>
</dbReference>
<dbReference type="PANTHER" id="PTHR21445">
    <property type="entry name" value="ENDONUCLEASE IV ENDODEOXYRIBONUCLEASE IV"/>
    <property type="match status" value="1"/>
</dbReference>
<dbReference type="InterPro" id="IPR036237">
    <property type="entry name" value="Xyl_isomerase-like_sf"/>
</dbReference>
<reference evidence="2 3" key="1">
    <citation type="submission" date="2019-03" db="EMBL/GenBank/DDBJ databases">
        <title>Genomic Encyclopedia of Type Strains, Phase IV (KMG-IV): sequencing the most valuable type-strain genomes for metagenomic binning, comparative biology and taxonomic classification.</title>
        <authorList>
            <person name="Goeker M."/>
        </authorList>
    </citation>
    <scope>NUCLEOTIDE SEQUENCE [LARGE SCALE GENOMIC DNA]</scope>
    <source>
        <strain evidence="2 3">DSM 100433</strain>
    </source>
</reference>
<protein>
    <submittedName>
        <fullName evidence="2">Deoxyribonuclease-4</fullName>
    </submittedName>
</protein>
<dbReference type="Pfam" id="PF01261">
    <property type="entry name" value="AP_endonuc_2"/>
    <property type="match status" value="1"/>
</dbReference>
<dbReference type="SUPFAM" id="SSF51658">
    <property type="entry name" value="Xylose isomerase-like"/>
    <property type="match status" value="1"/>
</dbReference>
<feature type="domain" description="Xylose isomerase-like TIM barrel" evidence="1">
    <location>
        <begin position="28"/>
        <end position="269"/>
    </location>
</feature>
<proteinExistence type="predicted"/>
<dbReference type="EMBL" id="SLUK01000002">
    <property type="protein sequence ID" value="TCL44671.1"/>
    <property type="molecule type" value="Genomic_DNA"/>
</dbReference>
<dbReference type="Gene3D" id="3.20.20.150">
    <property type="entry name" value="Divalent-metal-dependent TIM barrel enzymes"/>
    <property type="match status" value="1"/>
</dbReference>
<dbReference type="PANTHER" id="PTHR21445:SF0">
    <property type="entry name" value="APURINIC-APYRIMIDINIC ENDONUCLEASE"/>
    <property type="match status" value="1"/>
</dbReference>
<organism evidence="2 3">
    <name type="scientific">Harryflintia acetispora</name>
    <dbReference type="NCBI Taxonomy" id="1849041"/>
    <lineage>
        <taxon>Bacteria</taxon>
        <taxon>Bacillati</taxon>
        <taxon>Bacillota</taxon>
        <taxon>Clostridia</taxon>
        <taxon>Eubacteriales</taxon>
        <taxon>Oscillospiraceae</taxon>
        <taxon>Harryflintia</taxon>
    </lineage>
</organism>
<dbReference type="SMART" id="SM00518">
    <property type="entry name" value="AP2Ec"/>
    <property type="match status" value="1"/>
</dbReference>
<gene>
    <name evidence="2" type="ORF">EDD78_102297</name>
</gene>
<dbReference type="RefSeq" id="WP_132084055.1">
    <property type="nucleotide sequence ID" value="NZ_SLUK01000002.1"/>
</dbReference>
<dbReference type="GO" id="GO:0006284">
    <property type="term" value="P:base-excision repair"/>
    <property type="evidence" value="ECO:0007669"/>
    <property type="project" value="TreeGrafter"/>
</dbReference>
<accession>A0A9X8ULP3</accession>
<dbReference type="InterPro" id="IPR013022">
    <property type="entry name" value="Xyl_isomerase-like_TIM-brl"/>
</dbReference>
<evidence type="ECO:0000313" key="3">
    <source>
        <dbReference type="Proteomes" id="UP000294682"/>
    </source>
</evidence>
<name>A0A9X8ULP3_9FIRM</name>
<dbReference type="AlphaFoldDB" id="A0A9X8ULP3"/>
<dbReference type="GO" id="GO:0008270">
    <property type="term" value="F:zinc ion binding"/>
    <property type="evidence" value="ECO:0007669"/>
    <property type="project" value="InterPro"/>
</dbReference>
<evidence type="ECO:0000313" key="2">
    <source>
        <dbReference type="EMBL" id="TCL44671.1"/>
    </source>
</evidence>
<dbReference type="InterPro" id="IPR001719">
    <property type="entry name" value="AP_endonuc_2"/>
</dbReference>
<keyword evidence="3" id="KW-1185">Reference proteome</keyword>
<sequence length="285" mass="31054">MTAKFGPAGNSQSFQSMGYNHTIQVPEYILKMGLDAYEYQCGHGVRIGEEKAAEFGEKCRGAGITLSLHSPYYISLSSVEESTRQRSVGYILEAAVAASAMGAERVVVHSGSCSKISRGEALVLAKDTLQKALLAMDEQGLGHVRLCPETMGKINQLGTLEEVLELCSLDERLLPTVDFGHLNARTLGSIKGKAQYAAILDAIGDRLGEERQKSFHAHFSKIEYTERGGEKQHLTFADTLFGPQYEPLMELIAKRSLAPTFICESAGTQAEDAKAMKDCYHALLS</sequence>
<dbReference type="GO" id="GO:0003677">
    <property type="term" value="F:DNA binding"/>
    <property type="evidence" value="ECO:0007669"/>
    <property type="project" value="InterPro"/>
</dbReference>
<dbReference type="GO" id="GO:0008081">
    <property type="term" value="F:phosphoric diester hydrolase activity"/>
    <property type="evidence" value="ECO:0007669"/>
    <property type="project" value="TreeGrafter"/>
</dbReference>
<dbReference type="Proteomes" id="UP000294682">
    <property type="component" value="Unassembled WGS sequence"/>
</dbReference>
<comment type="caution">
    <text evidence="2">The sequence shown here is derived from an EMBL/GenBank/DDBJ whole genome shotgun (WGS) entry which is preliminary data.</text>
</comment>